<organism evidence="4 5">
    <name type="scientific">Holothuria leucospilota</name>
    <name type="common">Black long sea cucumber</name>
    <name type="synonym">Mertensiothuria leucospilota</name>
    <dbReference type="NCBI Taxonomy" id="206669"/>
    <lineage>
        <taxon>Eukaryota</taxon>
        <taxon>Metazoa</taxon>
        <taxon>Echinodermata</taxon>
        <taxon>Eleutherozoa</taxon>
        <taxon>Echinozoa</taxon>
        <taxon>Holothuroidea</taxon>
        <taxon>Aspidochirotacea</taxon>
        <taxon>Aspidochirotida</taxon>
        <taxon>Holothuriidae</taxon>
        <taxon>Holothuria</taxon>
    </lineage>
</organism>
<keyword evidence="1" id="KW-0175">Coiled coil</keyword>
<feature type="coiled-coil region" evidence="1">
    <location>
        <begin position="245"/>
        <end position="294"/>
    </location>
</feature>
<comment type="caution">
    <text evidence="4">The sequence shown here is derived from an EMBL/GenBank/DDBJ whole genome shotgun (WGS) entry which is preliminary data.</text>
</comment>
<evidence type="ECO:0000259" key="3">
    <source>
        <dbReference type="Pfam" id="PF13837"/>
    </source>
</evidence>
<accession>A0A9Q0YBR9</accession>
<feature type="compositionally biased region" description="Acidic residues" evidence="2">
    <location>
        <begin position="133"/>
        <end position="147"/>
    </location>
</feature>
<feature type="coiled-coil region" evidence="1">
    <location>
        <begin position="62"/>
        <end position="89"/>
    </location>
</feature>
<dbReference type="AlphaFoldDB" id="A0A9Q0YBR9"/>
<dbReference type="Gene3D" id="1.10.10.60">
    <property type="entry name" value="Homeodomain-like"/>
    <property type="match status" value="1"/>
</dbReference>
<evidence type="ECO:0000256" key="2">
    <source>
        <dbReference type="SAM" id="MobiDB-lite"/>
    </source>
</evidence>
<reference evidence="4" key="1">
    <citation type="submission" date="2021-10" db="EMBL/GenBank/DDBJ databases">
        <title>Tropical sea cucumber genome reveals ecological adaptation and Cuvierian tubules defense mechanism.</title>
        <authorList>
            <person name="Chen T."/>
        </authorList>
    </citation>
    <scope>NUCLEOTIDE SEQUENCE</scope>
    <source>
        <strain evidence="4">Nanhai2018</strain>
        <tissue evidence="4">Muscle</tissue>
    </source>
</reference>
<gene>
    <name evidence="4" type="ORF">HOLleu_43583</name>
</gene>
<dbReference type="Proteomes" id="UP001152320">
    <property type="component" value="Unassembled WGS sequence"/>
</dbReference>
<feature type="compositionally biased region" description="Polar residues" evidence="2">
    <location>
        <begin position="346"/>
        <end position="357"/>
    </location>
</feature>
<feature type="region of interest" description="Disordered" evidence="2">
    <location>
        <begin position="192"/>
        <end position="213"/>
    </location>
</feature>
<evidence type="ECO:0000313" key="5">
    <source>
        <dbReference type="Proteomes" id="UP001152320"/>
    </source>
</evidence>
<evidence type="ECO:0000256" key="1">
    <source>
        <dbReference type="SAM" id="Coils"/>
    </source>
</evidence>
<sequence>MMDQDHQTTSDGTSGDMRGRIWSEEELGTFLDIWGSEEILSKMDGTSRNSLVFRTIVSKMKDMGYERTAKEIQNKMKNLKRDYRKVIDHNRRSGNDVKTMPHKEKLDIILGDRPSAEPQHTIQSGRNSTTEMSNDEDSQYSQEDEGFDSLQDWTLDDSESTEEITSSVRRPDIDTGDECVTTFALFYISESSQNESVEDATPVTSRKRPSTIRRNDCRKRTKNTRMRETLSVVSECLDEQLKKFSKSFQEEERKFVEEQKKLEQEFQKTMAQHNESLNKTIESISDMLKNVTNRQNVAMPTDPSPFHSPAGPSTRRYHPWHSTPHVSPYMTSANPHPVVPQHQERQQSVNEASSSHSAFRFAGDDRDFRFYQQL</sequence>
<name>A0A9Q0YBR9_HOLLE</name>
<keyword evidence="5" id="KW-1185">Reference proteome</keyword>
<dbReference type="OrthoDB" id="691673at2759"/>
<feature type="domain" description="Myb/SANT-like DNA-binding" evidence="3">
    <location>
        <begin position="21"/>
        <end position="107"/>
    </location>
</feature>
<dbReference type="PANTHER" id="PTHR47595:SF1">
    <property type="entry name" value="MYB_SANT-LIKE DNA-BINDING DOMAIN-CONTAINING PROTEIN"/>
    <property type="match status" value="1"/>
</dbReference>
<dbReference type="EMBL" id="JAIZAY010000369">
    <property type="protein sequence ID" value="KAJ8018435.1"/>
    <property type="molecule type" value="Genomic_DNA"/>
</dbReference>
<evidence type="ECO:0000313" key="4">
    <source>
        <dbReference type="EMBL" id="KAJ8018435.1"/>
    </source>
</evidence>
<protein>
    <submittedName>
        <fullName evidence="4">Zinc finger and SCAN domain-containing protein 29</fullName>
    </submittedName>
</protein>
<dbReference type="PANTHER" id="PTHR47595">
    <property type="entry name" value="HEAT SHOCK 70 KDA PROTEIN 14"/>
    <property type="match status" value="1"/>
</dbReference>
<feature type="region of interest" description="Disordered" evidence="2">
    <location>
        <begin position="329"/>
        <end position="362"/>
    </location>
</feature>
<dbReference type="Pfam" id="PF13837">
    <property type="entry name" value="Myb_DNA-bind_4"/>
    <property type="match status" value="1"/>
</dbReference>
<feature type="compositionally biased region" description="Polar residues" evidence="2">
    <location>
        <begin position="118"/>
        <end position="132"/>
    </location>
</feature>
<proteinExistence type="predicted"/>
<dbReference type="InterPro" id="IPR044822">
    <property type="entry name" value="Myb_DNA-bind_4"/>
</dbReference>
<feature type="region of interest" description="Disordered" evidence="2">
    <location>
        <begin position="110"/>
        <end position="173"/>
    </location>
</feature>